<dbReference type="HOGENOM" id="CLU_023805_3_1_1"/>
<accession>A0A0C9WT98</accession>
<keyword evidence="2" id="KW-1185">Reference proteome</keyword>
<reference evidence="1 2" key="1">
    <citation type="submission" date="2014-04" db="EMBL/GenBank/DDBJ databases">
        <authorList>
            <consortium name="DOE Joint Genome Institute"/>
            <person name="Kuo A."/>
            <person name="Kohler A."/>
            <person name="Nagy L.G."/>
            <person name="Floudas D."/>
            <person name="Copeland A."/>
            <person name="Barry K.W."/>
            <person name="Cichocki N."/>
            <person name="Veneault-Fourrey C."/>
            <person name="LaButti K."/>
            <person name="Lindquist E.A."/>
            <person name="Lipzen A."/>
            <person name="Lundell T."/>
            <person name="Morin E."/>
            <person name="Murat C."/>
            <person name="Sun H."/>
            <person name="Tunlid A."/>
            <person name="Henrissat B."/>
            <person name="Grigoriev I.V."/>
            <person name="Hibbett D.S."/>
            <person name="Martin F."/>
            <person name="Nordberg H.P."/>
            <person name="Cantor M.N."/>
            <person name="Hua S.X."/>
        </authorList>
    </citation>
    <scope>NUCLEOTIDE SEQUENCE [LARGE SCALE GENOMIC DNA]</scope>
    <source>
        <strain evidence="1 2">LaAM-08-1</strain>
    </source>
</reference>
<name>A0A0C9WT98_9AGAR</name>
<dbReference type="Proteomes" id="UP000054477">
    <property type="component" value="Unassembled WGS sequence"/>
</dbReference>
<proteinExistence type="predicted"/>
<organism evidence="1 2">
    <name type="scientific">Laccaria amethystina LaAM-08-1</name>
    <dbReference type="NCBI Taxonomy" id="1095629"/>
    <lineage>
        <taxon>Eukaryota</taxon>
        <taxon>Fungi</taxon>
        <taxon>Dikarya</taxon>
        <taxon>Basidiomycota</taxon>
        <taxon>Agaricomycotina</taxon>
        <taxon>Agaricomycetes</taxon>
        <taxon>Agaricomycetidae</taxon>
        <taxon>Agaricales</taxon>
        <taxon>Agaricineae</taxon>
        <taxon>Hydnangiaceae</taxon>
        <taxon>Laccaria</taxon>
    </lineage>
</organism>
<dbReference type="OrthoDB" id="391988at2759"/>
<evidence type="ECO:0000313" key="1">
    <source>
        <dbReference type="EMBL" id="KIJ95115.1"/>
    </source>
</evidence>
<dbReference type="AlphaFoldDB" id="A0A0C9WT98"/>
<evidence type="ECO:0000313" key="2">
    <source>
        <dbReference type="Proteomes" id="UP000054477"/>
    </source>
</evidence>
<reference evidence="2" key="2">
    <citation type="submission" date="2015-01" db="EMBL/GenBank/DDBJ databases">
        <title>Evolutionary Origins and Diversification of the Mycorrhizal Mutualists.</title>
        <authorList>
            <consortium name="DOE Joint Genome Institute"/>
            <consortium name="Mycorrhizal Genomics Consortium"/>
            <person name="Kohler A."/>
            <person name="Kuo A."/>
            <person name="Nagy L.G."/>
            <person name="Floudas D."/>
            <person name="Copeland A."/>
            <person name="Barry K.W."/>
            <person name="Cichocki N."/>
            <person name="Veneault-Fourrey C."/>
            <person name="LaButti K."/>
            <person name="Lindquist E.A."/>
            <person name="Lipzen A."/>
            <person name="Lundell T."/>
            <person name="Morin E."/>
            <person name="Murat C."/>
            <person name="Riley R."/>
            <person name="Ohm R."/>
            <person name="Sun H."/>
            <person name="Tunlid A."/>
            <person name="Henrissat B."/>
            <person name="Grigoriev I.V."/>
            <person name="Hibbett D.S."/>
            <person name="Martin F."/>
        </authorList>
    </citation>
    <scope>NUCLEOTIDE SEQUENCE [LARGE SCALE GENOMIC DNA]</scope>
    <source>
        <strain evidence="2">LaAM-08-1</strain>
    </source>
</reference>
<dbReference type="EMBL" id="KN838767">
    <property type="protein sequence ID" value="KIJ95115.1"/>
    <property type="molecule type" value="Genomic_DNA"/>
</dbReference>
<gene>
    <name evidence="1" type="ORF">K443DRAFT_639727</name>
</gene>
<protein>
    <submittedName>
        <fullName evidence="1">Unplaced genomic scaffold K443scaffold_232, whole genome shotgun sequence</fullName>
    </submittedName>
</protein>
<sequence>MFWCHGSGNVEISGISDINTAIIAREKGRFVRQGIKPGKNRNFQTVVDFLKARNNMPDIKNQVHAVWLRFPVPLSADERLSERGVKEFFRMKATGELGPVPVITIFAKYDTLVGEIEYSWDFRNCTRALDKETRSKILIEETMFQELCVLPFEGTVSSDIPHIAVSSTVHTNETCFLSLQVLSLRNGHMMCISNHSSHYSG</sequence>